<name>A0AAF5PV41_WUCBA</name>
<dbReference type="InterPro" id="IPR001155">
    <property type="entry name" value="OxRdtase_FMN_N"/>
</dbReference>
<keyword evidence="2" id="KW-0560">Oxidoreductase</keyword>
<protein>
    <submittedName>
        <fullName evidence="5">Oxidored_FMN domain-containing protein</fullName>
    </submittedName>
</protein>
<dbReference type="Proteomes" id="UP000093561">
    <property type="component" value="Unassembled WGS sequence"/>
</dbReference>
<keyword evidence="1" id="KW-0285">Flavoprotein</keyword>
<reference evidence="4" key="2">
    <citation type="journal article" date="2016" name="Mol. Ecol.">
        <title>Population genomics of the filarial nematode parasite Wuchereria bancrofti from mosquitoes.</title>
        <authorList>
            <person name="Small S.T."/>
            <person name="Reimer L.J."/>
            <person name="Tisch D.J."/>
            <person name="King C.L."/>
            <person name="Christensen B.M."/>
            <person name="Siba P.M."/>
            <person name="Kazura J.W."/>
            <person name="Serre D."/>
            <person name="Zimmerman P.A."/>
        </authorList>
    </citation>
    <scope>NUCLEOTIDE SEQUENCE</scope>
    <source>
        <strain evidence="4">pt0022</strain>
    </source>
</reference>
<dbReference type="GO" id="GO:0010181">
    <property type="term" value="F:FMN binding"/>
    <property type="evidence" value="ECO:0007669"/>
    <property type="project" value="InterPro"/>
</dbReference>
<reference evidence="4" key="1">
    <citation type="submission" date="2015-03" db="EMBL/GenBank/DDBJ databases">
        <title>Wuchereria bancrofti Genome Sequencing Papua New Guinea Strain.</title>
        <authorList>
            <person name="Small S.T."/>
            <person name="Serre D."/>
            <person name="Zimmerman P.A."/>
        </authorList>
    </citation>
    <scope>NUCLEOTIDE SEQUENCE [LARGE SCALE GENOMIC DNA]</scope>
    <source>
        <strain evidence="4">pt0022</strain>
    </source>
</reference>
<dbReference type="InterPro" id="IPR013785">
    <property type="entry name" value="Aldolase_TIM"/>
</dbReference>
<accession>A0AAF5PV41</accession>
<dbReference type="GO" id="GO:0016491">
    <property type="term" value="F:oxidoreductase activity"/>
    <property type="evidence" value="ECO:0007669"/>
    <property type="project" value="UniProtKB-KW"/>
</dbReference>
<dbReference type="AlphaFoldDB" id="A0AAF5PV41"/>
<evidence type="ECO:0000313" key="4">
    <source>
        <dbReference type="Proteomes" id="UP000093561"/>
    </source>
</evidence>
<evidence type="ECO:0000313" key="5">
    <source>
        <dbReference type="WBParaSite" id="mrna-Wban_06314"/>
    </source>
</evidence>
<feature type="domain" description="NADH:flavin oxidoreductase/NADH oxidase N-terminal" evidence="3">
    <location>
        <begin position="47"/>
        <end position="360"/>
    </location>
</feature>
<dbReference type="PANTHER" id="PTHR43656">
    <property type="entry name" value="BINDING OXIDOREDUCTASE, PUTATIVE (AFU_ORTHOLOGUE AFUA_2G08260)-RELATED"/>
    <property type="match status" value="1"/>
</dbReference>
<dbReference type="Gene3D" id="3.20.20.70">
    <property type="entry name" value="Aldolase class I"/>
    <property type="match status" value="1"/>
</dbReference>
<evidence type="ECO:0000259" key="3">
    <source>
        <dbReference type="Pfam" id="PF00724"/>
    </source>
</evidence>
<dbReference type="WBParaSite" id="mrna-Wban_06314">
    <property type="protein sequence ID" value="mrna-Wban_06314"/>
    <property type="gene ID" value="Wban_06314"/>
</dbReference>
<reference evidence="5" key="3">
    <citation type="submission" date="2024-02" db="UniProtKB">
        <authorList>
            <consortium name="WormBaseParasite"/>
        </authorList>
    </citation>
    <scope>IDENTIFICATION</scope>
    <source>
        <strain evidence="5">pt0022</strain>
    </source>
</reference>
<evidence type="ECO:0000256" key="1">
    <source>
        <dbReference type="ARBA" id="ARBA00022630"/>
    </source>
</evidence>
<sequence length="1153" mass="130028">MVANGILNSSKEPITRWDCSDVDQEMVKVILGERLRFPYASNVIAPNRMMKSAMSEQLATYDKNDMKKSGIPTRELINLYEKFADGGFGTIVTGCIIINGKDIEAPGNVIIDKELDSEERRNAFKEWTQCAKRSGSIIIAQLFHPGKYAADLPHKTDFNINKLTRKQVGELINEYAYAASYAQQCGFNGVEISCTYFFALGQLISSDNIRNDEFGGKLENRAKILFKIIQAIRMKICKPSRFVIGLKLFCGNFEPDYNNDAFGEFVHNVEKTGFDYIAITGGHYDLIKDLKRGDDPKKCEYFYQKFVLTMRKHLTRTKLFMNGGFVTLTQMLAAIRNGWAAGVSLARPVAAEPDLPKRLLAGEVKSATKSLFEPMDYSVEIKFAGSQLWQHGYLLTVMDASNPDHIEQFKKDLHLHEKQKLADVDELIIGYPKTIVHPELLDEDMLKRIQQLSKSTESTKAMIDEEGGAENEPITGIDDTENVMIEEETHHVMKKQLDYGASGDLQENTVEDSIHTVVKRHENSADIGVDIIEETIEKVILTKSDFSEPPQSEPVESSMLQDAQPDDIIKNDNDFLNTTTEKVDDSFNDMKTSFTEDLKLRDEMVNNVDEGLHKENEERNAIAVDNVEEEHEITLPSNEQSETKEAAEVISGLSDDDKPIISGIVEEVRDANDDDTMKSMEQNAGNESAENPITENEKYLMKDKEPSVGDENCAIDENAVEEVMHKEIYNISTEMTTSFMEDSMAHQIEQSNGKDNEQFANDSEYHDTEGYHEIRQSNEKDKQDYLQDHFENDVIEGSHTSEGVTEAYIPKDITEDHISEGIEEDFLEKTDGTDITKGLTDNHFHENLDNGINNDSRSEAIITKDVIVDNHLEEYPTAKDFKDQHLEGFLEDRINQPGWNELSNEANHYKVSSPTYSTLFGSTLMGENGKSVVYEEYYDKHSVPGQSPDETYRSEIYGIPSDEAKDAKNDENLLSEKVDINEVQTKFDVDKSGIDNSITTHRHGLTGFISSAIPDSVQNLISSTRNKFGEMLSEDDGKHEPDLQFTMKTEEMMGDDGRRYEVHTESYTISSGDDRLSSDFGDTKAFLAGVSDKFESHDDNLTGGSIDTHHSTESTITTITTVTNQDDKDSKKHRDGLFGDKKSTDDLDFEFIH</sequence>
<dbReference type="InterPro" id="IPR051799">
    <property type="entry name" value="NADH_flavin_oxidoreductase"/>
</dbReference>
<proteinExistence type="predicted"/>
<dbReference type="PANTHER" id="PTHR43656:SF5">
    <property type="entry name" value="NADH:FLAVIN OXIDOREDUCTASE_NADH OXIDASE N-TERMINAL DOMAIN-CONTAINING PROTEIN"/>
    <property type="match status" value="1"/>
</dbReference>
<dbReference type="Pfam" id="PF00724">
    <property type="entry name" value="Oxidored_FMN"/>
    <property type="match status" value="1"/>
</dbReference>
<evidence type="ECO:0000256" key="2">
    <source>
        <dbReference type="ARBA" id="ARBA00023002"/>
    </source>
</evidence>
<dbReference type="SUPFAM" id="SSF51395">
    <property type="entry name" value="FMN-linked oxidoreductases"/>
    <property type="match status" value="1"/>
</dbReference>
<organism evidence="4 5">
    <name type="scientific">Wuchereria bancrofti</name>
    <dbReference type="NCBI Taxonomy" id="6293"/>
    <lineage>
        <taxon>Eukaryota</taxon>
        <taxon>Metazoa</taxon>
        <taxon>Ecdysozoa</taxon>
        <taxon>Nematoda</taxon>
        <taxon>Chromadorea</taxon>
        <taxon>Rhabditida</taxon>
        <taxon>Spirurina</taxon>
        <taxon>Spiruromorpha</taxon>
        <taxon>Filarioidea</taxon>
        <taxon>Onchocercidae</taxon>
        <taxon>Wuchereria</taxon>
    </lineage>
</organism>